<dbReference type="Pfam" id="PF00814">
    <property type="entry name" value="TsaD"/>
    <property type="match status" value="1"/>
</dbReference>
<evidence type="ECO:0000313" key="2">
    <source>
        <dbReference type="EMBL" id="TDU43805.1"/>
    </source>
</evidence>
<gene>
    <name evidence="2" type="ORF">BXY82_1224</name>
</gene>
<sequence length="223" mass="24831">MSYILNIETATTNCSVSLSKEGETLVLKEDYNSNYSHAESLHLFIDDVLKQARLKPEDLDAIAVSKGPGSYTGLRIGVSSAKGLCFSLDKPLISVDTLEALAHQVTINSGCIVAMLDARRMEVYASVYDKNYQQIRAIEAEIVDQHSFRELLQQGKVYFIGTGVEKTKHIISHPNAVFIENKLPSANEMGKLATIKYKKSDTENVAYFEPFYLKDFIGTKPKV</sequence>
<reference evidence="2 3" key="1">
    <citation type="submission" date="2019-03" db="EMBL/GenBank/DDBJ databases">
        <title>Genomic Encyclopedia of Archaeal and Bacterial Type Strains, Phase II (KMG-II): from individual species to whole genera.</title>
        <authorList>
            <person name="Goeker M."/>
        </authorList>
    </citation>
    <scope>NUCLEOTIDE SEQUENCE [LARGE SCALE GENOMIC DNA]</scope>
    <source>
        <strain evidence="2 3">DSM 28135</strain>
    </source>
</reference>
<feature type="domain" description="Gcp-like" evidence="1">
    <location>
        <begin position="36"/>
        <end position="170"/>
    </location>
</feature>
<comment type="caution">
    <text evidence="2">The sequence shown here is derived from an EMBL/GenBank/DDBJ whole genome shotgun (WGS) entry which is preliminary data.</text>
</comment>
<dbReference type="OrthoDB" id="9784166at2"/>
<dbReference type="PANTHER" id="PTHR11735">
    <property type="entry name" value="TRNA N6-ADENOSINE THREONYLCARBAMOYLTRANSFERASE"/>
    <property type="match status" value="1"/>
</dbReference>
<dbReference type="InterPro" id="IPR043129">
    <property type="entry name" value="ATPase_NBD"/>
</dbReference>
<dbReference type="Proteomes" id="UP000294689">
    <property type="component" value="Unassembled WGS sequence"/>
</dbReference>
<dbReference type="Gene3D" id="3.30.420.40">
    <property type="match status" value="2"/>
</dbReference>
<dbReference type="RefSeq" id="WP_133757237.1">
    <property type="nucleotide sequence ID" value="NZ_SOBW01000007.1"/>
</dbReference>
<dbReference type="PANTHER" id="PTHR11735:SF11">
    <property type="entry name" value="TRNA THREONYLCARBAMOYLADENOSINE BIOSYNTHESIS PROTEIN TSAB"/>
    <property type="match status" value="1"/>
</dbReference>
<dbReference type="InterPro" id="IPR022496">
    <property type="entry name" value="T6A_TsaB"/>
</dbReference>
<protein>
    <submittedName>
        <fullName evidence="2">tRNA threonylcarbamoyladenosine biosynthesis protein TsaB</fullName>
    </submittedName>
</protein>
<dbReference type="EMBL" id="SOBW01000007">
    <property type="protein sequence ID" value="TDU43805.1"/>
    <property type="molecule type" value="Genomic_DNA"/>
</dbReference>
<name>A0A4R7Q829_9FLAO</name>
<dbReference type="GO" id="GO:0005829">
    <property type="term" value="C:cytosol"/>
    <property type="evidence" value="ECO:0007669"/>
    <property type="project" value="TreeGrafter"/>
</dbReference>
<dbReference type="GO" id="GO:0002949">
    <property type="term" value="P:tRNA threonylcarbamoyladenosine modification"/>
    <property type="evidence" value="ECO:0007669"/>
    <property type="project" value="InterPro"/>
</dbReference>
<dbReference type="AlphaFoldDB" id="A0A4R7Q829"/>
<dbReference type="NCBIfam" id="TIGR03725">
    <property type="entry name" value="T6A_YeaZ"/>
    <property type="match status" value="1"/>
</dbReference>
<evidence type="ECO:0000259" key="1">
    <source>
        <dbReference type="Pfam" id="PF00814"/>
    </source>
</evidence>
<keyword evidence="3" id="KW-1185">Reference proteome</keyword>
<evidence type="ECO:0000313" key="3">
    <source>
        <dbReference type="Proteomes" id="UP000294689"/>
    </source>
</evidence>
<proteinExistence type="predicted"/>
<dbReference type="SUPFAM" id="SSF53067">
    <property type="entry name" value="Actin-like ATPase domain"/>
    <property type="match status" value="2"/>
</dbReference>
<accession>A0A4R7Q829</accession>
<dbReference type="InterPro" id="IPR000905">
    <property type="entry name" value="Gcp-like_dom"/>
</dbReference>
<dbReference type="CDD" id="cd24032">
    <property type="entry name" value="ASKHA_NBD_TsaB"/>
    <property type="match status" value="1"/>
</dbReference>
<organism evidence="2 3">
    <name type="scientific">Gelidibacter sediminis</name>
    <dbReference type="NCBI Taxonomy" id="1608710"/>
    <lineage>
        <taxon>Bacteria</taxon>
        <taxon>Pseudomonadati</taxon>
        <taxon>Bacteroidota</taxon>
        <taxon>Flavobacteriia</taxon>
        <taxon>Flavobacteriales</taxon>
        <taxon>Flavobacteriaceae</taxon>
        <taxon>Gelidibacter</taxon>
    </lineage>
</organism>